<evidence type="ECO:0000313" key="2">
    <source>
        <dbReference type="EMBL" id="OGK18103.1"/>
    </source>
</evidence>
<proteinExistence type="predicted"/>
<feature type="region of interest" description="Disordered" evidence="1">
    <location>
        <begin position="383"/>
        <end position="413"/>
    </location>
</feature>
<name>A0A1F7GGR5_9BACT</name>
<comment type="caution">
    <text evidence="2">The sequence shown here is derived from an EMBL/GenBank/DDBJ whole genome shotgun (WGS) entry which is preliminary data.</text>
</comment>
<dbReference type="EMBL" id="MFZH01000037">
    <property type="protein sequence ID" value="OGK18103.1"/>
    <property type="molecule type" value="Genomic_DNA"/>
</dbReference>
<evidence type="ECO:0000313" key="3">
    <source>
        <dbReference type="Proteomes" id="UP000176850"/>
    </source>
</evidence>
<dbReference type="Proteomes" id="UP000176850">
    <property type="component" value="Unassembled WGS sequence"/>
</dbReference>
<dbReference type="AlphaFoldDB" id="A0A1F7GGR5"/>
<evidence type="ECO:0000256" key="1">
    <source>
        <dbReference type="SAM" id="MobiDB-lite"/>
    </source>
</evidence>
<feature type="compositionally biased region" description="Low complexity" evidence="1">
    <location>
        <begin position="383"/>
        <end position="396"/>
    </location>
</feature>
<feature type="compositionally biased region" description="Gly residues" evidence="1">
    <location>
        <begin position="148"/>
        <end position="161"/>
    </location>
</feature>
<feature type="compositionally biased region" description="Pro residues" evidence="1">
    <location>
        <begin position="397"/>
        <end position="413"/>
    </location>
</feature>
<accession>A0A1F7GGR5</accession>
<sequence>MFLPKRHNRGEVALTFTLLSLALMIIGTVVGLGVNKTQDIRSSAAGGAVCGKQCTNNSSCGTDSTSGTKTSCDFSQNPHICIATRGIPNNPPCIAGLKDCNEACKKNEDCNGGLRCDTRVHTCQKIIGQCPPVATPTGFHTLPIPTEGPGGGGGTGGGTGGATATPSGPVYQGSKDPKNPVLGNAFRLTGSSPCYIEWHYEKDPNIEELYLKAGTNTLDLTTASPLPGSDSAPVKGAGVNFKSGGIAIGFDPNEDYVRSHPGPEVWLKIGQGGGQEKVWYFARPTPDWLGRETTLVYVKYKGKISGEERWWFQTANAAACRTDVVPSNTPTPTLGMSSCFRACTSDSQCPIISINNRPTKLLCIALAGTSLCRNSDYPTSPNCLPPKTTLTNTPTPTKTPTPTRTPPPTATPTPPVCNKSVYFMIDNSSTQTGNPALISGKLNEYFRGNNYDRVSFSYDTFNRTVEDGEHDQINGLTFKNIQDKQWTNINAAFNTISSNQADEKIFISDGIPTLLDSGISGVQCTYRHNPGANSTQWTGCIDPNGGPDLNTGQCKSRYDKIEETCTHEYPIGSANATQSVTVAGNEGAISANMVRAGGKQYPTFDSLVNGLPSILNALCSRTTQGIPSHPTRFQSSYSINNQSSSKTIDKVIVKACKTGGKSCQEYAKSAGIAPRQTFKFSQTLPETLPAANRAVLSCDVGYADGSRLPCPAKNLESNNGLQFDLTVTDKEVTGNVRSFSKACDQNNDGVVNGIDYVRCVNQIGSTGGKKSCDVILDDLVNAQDISVCLDTIGKPVK</sequence>
<organism evidence="2 3">
    <name type="scientific">Candidatus Roizmanbacteria bacterium RIFCSPHIGHO2_01_FULL_39_24</name>
    <dbReference type="NCBI Taxonomy" id="1802032"/>
    <lineage>
        <taxon>Bacteria</taxon>
        <taxon>Candidatus Roizmaniibacteriota</taxon>
    </lineage>
</organism>
<gene>
    <name evidence="2" type="ORF">A2799_04665</name>
</gene>
<protein>
    <submittedName>
        <fullName evidence="2">Uncharacterized protein</fullName>
    </submittedName>
</protein>
<feature type="region of interest" description="Disordered" evidence="1">
    <location>
        <begin position="146"/>
        <end position="173"/>
    </location>
</feature>
<dbReference type="InterPro" id="IPR018247">
    <property type="entry name" value="EF_Hand_1_Ca_BS"/>
</dbReference>
<reference evidence="2 3" key="1">
    <citation type="journal article" date="2016" name="Nat. Commun.">
        <title>Thousands of microbial genomes shed light on interconnected biogeochemical processes in an aquifer system.</title>
        <authorList>
            <person name="Anantharaman K."/>
            <person name="Brown C.T."/>
            <person name="Hug L.A."/>
            <person name="Sharon I."/>
            <person name="Castelle C.J."/>
            <person name="Probst A.J."/>
            <person name="Thomas B.C."/>
            <person name="Singh A."/>
            <person name="Wilkins M.J."/>
            <person name="Karaoz U."/>
            <person name="Brodie E.L."/>
            <person name="Williams K.H."/>
            <person name="Hubbard S.S."/>
            <person name="Banfield J.F."/>
        </authorList>
    </citation>
    <scope>NUCLEOTIDE SEQUENCE [LARGE SCALE GENOMIC DNA]</scope>
</reference>
<dbReference type="PROSITE" id="PS00018">
    <property type="entry name" value="EF_HAND_1"/>
    <property type="match status" value="1"/>
</dbReference>